<keyword evidence="1" id="KW-0547">Nucleotide-binding</keyword>
<sequence length="398" mass="46071">MSKRKKQKQKQNTEEEGPQILGRFSGNLKMGLVGISSCGKSLTYDVLSRKQVAKEEKQDLNMKKKKENQFEARCLLQDPRHDFLTNLYQPKKTTPTYLLVQDFDSFGENSSGFDNSMLTAIQSVDGFFHVVRAFSSRTIHHPLGSVDPVRDMEIVESELIQRDIQGIIKKIASLEKQLRNVKDLKKNEDLQMLKVFKQYLEEKNLPIRQGKWSNKEIFFLNTLALFSSKPVVYLVNISVKDFKRKGNKHLRKIMEWVKKRTNEPIIPFCPIYEDELFYATEEEKEKEGFKTVIPKIISTGFTRLNLITYFTVGKDEVKSWKCRKGSNAPQAAGVIHTSIEKTFIAAEVFHYNDIFELGSEQKVRKAGKFRREGKKYIVKDGDCIEFINNKTSTTKKKK</sequence>
<dbReference type="GO" id="GO:0005737">
    <property type="term" value="C:cytoplasm"/>
    <property type="evidence" value="ECO:0007669"/>
    <property type="project" value="TreeGrafter"/>
</dbReference>
<dbReference type="Proteomes" id="UP001146793">
    <property type="component" value="Unassembled WGS sequence"/>
</dbReference>
<dbReference type="SUPFAM" id="SSF52540">
    <property type="entry name" value="P-loop containing nucleoside triphosphate hydrolases"/>
    <property type="match status" value="1"/>
</dbReference>
<name>A0AAV7ZHP3_9EUKA</name>
<dbReference type="InterPro" id="IPR012675">
    <property type="entry name" value="Beta-grasp_dom_sf"/>
</dbReference>
<dbReference type="AlphaFoldDB" id="A0AAV7ZHP3"/>
<evidence type="ECO:0000313" key="8">
    <source>
        <dbReference type="Proteomes" id="UP001146793"/>
    </source>
</evidence>
<dbReference type="GO" id="GO:0005524">
    <property type="term" value="F:ATP binding"/>
    <property type="evidence" value="ECO:0007669"/>
    <property type="project" value="UniProtKB-KW"/>
</dbReference>
<feature type="domain" description="TGS" evidence="6">
    <location>
        <begin position="305"/>
        <end position="388"/>
    </location>
</feature>
<evidence type="ECO:0000256" key="2">
    <source>
        <dbReference type="ARBA" id="ARBA00022840"/>
    </source>
</evidence>
<evidence type="ECO:0000259" key="6">
    <source>
        <dbReference type="PROSITE" id="PS51880"/>
    </source>
</evidence>
<organism evidence="7 8">
    <name type="scientific">Anaeramoeba flamelloides</name>
    <dbReference type="NCBI Taxonomy" id="1746091"/>
    <lineage>
        <taxon>Eukaryota</taxon>
        <taxon>Metamonada</taxon>
        <taxon>Anaeramoebidae</taxon>
        <taxon>Anaeramoeba</taxon>
    </lineage>
</organism>
<protein>
    <recommendedName>
        <fullName evidence="3">Obg-like ATPase homolog</fullName>
    </recommendedName>
</protein>
<comment type="caution">
    <text evidence="7">The sequence shown here is derived from an EMBL/GenBank/DDBJ whole genome shotgun (WGS) entry which is preliminary data.</text>
</comment>
<dbReference type="InterPro" id="IPR004396">
    <property type="entry name" value="ATPase_YchF/OLA1"/>
</dbReference>
<dbReference type="PANTHER" id="PTHR23305:SF11">
    <property type="entry name" value="OBG-LIKE ATPASE 1"/>
    <property type="match status" value="1"/>
</dbReference>
<dbReference type="SUPFAM" id="SSF81271">
    <property type="entry name" value="TGS-like"/>
    <property type="match status" value="1"/>
</dbReference>
<evidence type="ECO:0000256" key="1">
    <source>
        <dbReference type="ARBA" id="ARBA00022741"/>
    </source>
</evidence>
<dbReference type="InterPro" id="IPR013029">
    <property type="entry name" value="YchF_C"/>
</dbReference>
<dbReference type="InterPro" id="IPR004095">
    <property type="entry name" value="TGS"/>
</dbReference>
<dbReference type="GO" id="GO:0016887">
    <property type="term" value="F:ATP hydrolysis activity"/>
    <property type="evidence" value="ECO:0007669"/>
    <property type="project" value="InterPro"/>
</dbReference>
<dbReference type="PIRSF" id="PIRSF006641">
    <property type="entry name" value="CHP00092"/>
    <property type="match status" value="1"/>
</dbReference>
<dbReference type="InterPro" id="IPR012676">
    <property type="entry name" value="TGS-like"/>
</dbReference>
<dbReference type="PROSITE" id="PS51880">
    <property type="entry name" value="TGS"/>
    <property type="match status" value="1"/>
</dbReference>
<dbReference type="Gene3D" id="3.40.50.300">
    <property type="entry name" value="P-loop containing nucleotide triphosphate hydrolases"/>
    <property type="match status" value="1"/>
</dbReference>
<keyword evidence="4" id="KW-0175">Coiled coil</keyword>
<dbReference type="Gene3D" id="3.10.20.30">
    <property type="match status" value="1"/>
</dbReference>
<dbReference type="EMBL" id="JANTQA010000030">
    <property type="protein sequence ID" value="KAJ3440780.1"/>
    <property type="molecule type" value="Genomic_DNA"/>
</dbReference>
<keyword evidence="2" id="KW-0067">ATP-binding</keyword>
<dbReference type="FunFam" id="1.10.150.300:FF:000001">
    <property type="entry name" value="Ribosome-binding ATPase YchF"/>
    <property type="match status" value="1"/>
</dbReference>
<reference evidence="7" key="1">
    <citation type="submission" date="2022-08" db="EMBL/GenBank/DDBJ databases">
        <title>Novel sulphate-reducing endosymbionts in the free-living metamonad Anaeramoeba.</title>
        <authorList>
            <person name="Jerlstrom-Hultqvist J."/>
            <person name="Cepicka I."/>
            <person name="Gallot-Lavallee L."/>
            <person name="Salas-Leiva D."/>
            <person name="Curtis B.A."/>
            <person name="Zahonova K."/>
            <person name="Pipaliya S."/>
            <person name="Dacks J."/>
            <person name="Roger A.J."/>
        </authorList>
    </citation>
    <scope>NUCLEOTIDE SEQUENCE</scope>
    <source>
        <strain evidence="7">Busselton2</strain>
    </source>
</reference>
<dbReference type="Pfam" id="PF06071">
    <property type="entry name" value="YchF-GTPase_C"/>
    <property type="match status" value="1"/>
</dbReference>
<dbReference type="InterPro" id="IPR027417">
    <property type="entry name" value="P-loop_NTPase"/>
</dbReference>
<dbReference type="InterPro" id="IPR023192">
    <property type="entry name" value="TGS-like_dom_sf"/>
</dbReference>
<dbReference type="NCBIfam" id="TIGR00092">
    <property type="entry name" value="redox-regulated ATPase YchF"/>
    <property type="match status" value="1"/>
</dbReference>
<feature type="coiled-coil region" evidence="4">
    <location>
        <begin position="164"/>
        <end position="191"/>
    </location>
</feature>
<dbReference type="PANTHER" id="PTHR23305">
    <property type="entry name" value="OBG GTPASE FAMILY"/>
    <property type="match status" value="1"/>
</dbReference>
<evidence type="ECO:0000256" key="3">
    <source>
        <dbReference type="ARBA" id="ARBA00068719"/>
    </source>
</evidence>
<dbReference type="GO" id="GO:0005525">
    <property type="term" value="F:GTP binding"/>
    <property type="evidence" value="ECO:0007669"/>
    <property type="project" value="InterPro"/>
</dbReference>
<dbReference type="Gene3D" id="1.10.150.300">
    <property type="entry name" value="TGS-like domain"/>
    <property type="match status" value="1"/>
</dbReference>
<dbReference type="FunFam" id="3.10.20.30:FF:000001">
    <property type="entry name" value="Ribosome-binding ATPase YchF"/>
    <property type="match status" value="1"/>
</dbReference>
<proteinExistence type="predicted"/>
<evidence type="ECO:0000256" key="4">
    <source>
        <dbReference type="SAM" id="Coils"/>
    </source>
</evidence>
<evidence type="ECO:0000256" key="5">
    <source>
        <dbReference type="SAM" id="MobiDB-lite"/>
    </source>
</evidence>
<accession>A0AAV7ZHP3</accession>
<gene>
    <name evidence="7" type="ORF">M0812_14453</name>
</gene>
<feature type="region of interest" description="Disordered" evidence="5">
    <location>
        <begin position="1"/>
        <end position="21"/>
    </location>
</feature>
<evidence type="ECO:0000313" key="7">
    <source>
        <dbReference type="EMBL" id="KAJ3440780.1"/>
    </source>
</evidence>